<evidence type="ECO:0000256" key="1">
    <source>
        <dbReference type="SAM" id="MobiDB-lite"/>
    </source>
</evidence>
<dbReference type="RefSeq" id="XP_027470030.1">
    <property type="nucleotide sequence ID" value="XM_027614229.1"/>
</dbReference>
<feature type="region of interest" description="Disordered" evidence="1">
    <location>
        <begin position="1"/>
        <end position="47"/>
    </location>
</feature>
<reference evidence="3" key="1">
    <citation type="submission" date="2025-08" db="UniProtKB">
        <authorList>
            <consortium name="RefSeq"/>
        </authorList>
    </citation>
    <scope>IDENTIFICATION</scope>
    <source>
        <tissue evidence="3">Blood</tissue>
    </source>
</reference>
<name>A0A6J2EM13_ZALCA</name>
<gene>
    <name evidence="3" type="primary">LOC113933741</name>
</gene>
<keyword evidence="2" id="KW-1185">Reference proteome</keyword>
<dbReference type="AlphaFoldDB" id="A0A6J2EM13"/>
<dbReference type="KEGG" id="zca:113933741"/>
<evidence type="ECO:0000313" key="3">
    <source>
        <dbReference type="RefSeq" id="XP_027470030.1"/>
    </source>
</evidence>
<dbReference type="GeneID" id="113933741"/>
<accession>A0A6J2EM13</accession>
<evidence type="ECO:0000313" key="2">
    <source>
        <dbReference type="Proteomes" id="UP000515165"/>
    </source>
</evidence>
<protein>
    <submittedName>
        <fullName evidence="3">Uncharacterized protein LOC113933741 isoform X1</fullName>
    </submittedName>
</protein>
<dbReference type="Proteomes" id="UP000515165">
    <property type="component" value="Chromosome 10"/>
</dbReference>
<organism evidence="2 3">
    <name type="scientific">Zalophus californianus</name>
    <name type="common">California sealion</name>
    <dbReference type="NCBI Taxonomy" id="9704"/>
    <lineage>
        <taxon>Eukaryota</taxon>
        <taxon>Metazoa</taxon>
        <taxon>Chordata</taxon>
        <taxon>Craniata</taxon>
        <taxon>Vertebrata</taxon>
        <taxon>Euteleostomi</taxon>
        <taxon>Mammalia</taxon>
        <taxon>Eutheria</taxon>
        <taxon>Laurasiatheria</taxon>
        <taxon>Carnivora</taxon>
        <taxon>Caniformia</taxon>
        <taxon>Pinnipedia</taxon>
        <taxon>Otariidae</taxon>
        <taxon>Zalophus</taxon>
    </lineage>
</organism>
<sequence>MTPYTVLFPEVGRGDPGSQPRRPRKSAEATPEASRGDPGRPPRRPWPATALGSLQVLSSGEELGYRLPLAATTGPSVSDARNGCKWTGQRPIQQAHLEAPHRNTENFSLASSKQEAAPGKMLGPKLACPLALRQSHKPCTDHRHLGDPGPRTPTVCPRATCDHKLLRTGKAGLIHLVQPRGSCEHTPVVGPPRASPCPPHTILTNCKSTHCESARKYKIIGITHNTTFKHSHSSPDGRLPSKVFVIYKL</sequence>
<proteinExistence type="predicted"/>